<dbReference type="EMBL" id="MHSL01000034">
    <property type="protein sequence ID" value="OHA43035.1"/>
    <property type="molecule type" value="Genomic_DNA"/>
</dbReference>
<keyword evidence="4 5" id="KW-0687">Ribonucleoprotein</keyword>
<dbReference type="CDD" id="cd00495">
    <property type="entry name" value="Ribosomal_L25_TL5_CTC"/>
    <property type="match status" value="1"/>
</dbReference>
<protein>
    <recommendedName>
        <fullName evidence="5">Large ribosomal subunit protein bL25</fullName>
    </recommendedName>
    <alternativeName>
        <fullName evidence="5">General stress protein CTC</fullName>
    </alternativeName>
</protein>
<evidence type="ECO:0000259" key="8">
    <source>
        <dbReference type="Pfam" id="PF14693"/>
    </source>
</evidence>
<keyword evidence="2 5" id="KW-0694">RNA-binding</keyword>
<comment type="caution">
    <text evidence="9">The sequence shown here is derived from an EMBL/GenBank/DDBJ whole genome shotgun (WGS) entry which is preliminary data.</text>
</comment>
<comment type="similarity">
    <text evidence="5">Belongs to the bacterial ribosomal protein bL25 family. CTC subfamily.</text>
</comment>
<feature type="compositionally biased region" description="Basic and acidic residues" evidence="6">
    <location>
        <begin position="189"/>
        <end position="202"/>
    </location>
</feature>
<dbReference type="InterPro" id="IPR029751">
    <property type="entry name" value="Ribosomal_L25_dom"/>
</dbReference>
<dbReference type="Pfam" id="PF01386">
    <property type="entry name" value="Ribosomal_L25p"/>
    <property type="match status" value="1"/>
</dbReference>
<evidence type="ECO:0000256" key="6">
    <source>
        <dbReference type="SAM" id="MobiDB-lite"/>
    </source>
</evidence>
<evidence type="ECO:0000256" key="2">
    <source>
        <dbReference type="ARBA" id="ARBA00022884"/>
    </source>
</evidence>
<dbReference type="HAMAP" id="MF_01334">
    <property type="entry name" value="Ribosomal_bL25_CTC"/>
    <property type="match status" value="1"/>
</dbReference>
<dbReference type="GO" id="GO:0022625">
    <property type="term" value="C:cytosolic large ribosomal subunit"/>
    <property type="evidence" value="ECO:0007669"/>
    <property type="project" value="TreeGrafter"/>
</dbReference>
<dbReference type="PANTHER" id="PTHR33284">
    <property type="entry name" value="RIBOSOMAL PROTEIN L25/GLN-TRNA SYNTHETASE, ANTI-CODON-BINDING DOMAIN-CONTAINING PROTEIN"/>
    <property type="match status" value="1"/>
</dbReference>
<dbReference type="AlphaFoldDB" id="A0A1G2P3W3"/>
<accession>A0A1G2P3W3</accession>
<gene>
    <name evidence="5" type="primary">rplY</name>
    <name evidence="5" type="synonym">ctc</name>
    <name evidence="9" type="ORF">A3G03_03135</name>
</gene>
<dbReference type="GO" id="GO:0008097">
    <property type="term" value="F:5S rRNA binding"/>
    <property type="evidence" value="ECO:0007669"/>
    <property type="project" value="InterPro"/>
</dbReference>
<feature type="domain" description="Large ribosomal subunit protein bL25 L25" evidence="7">
    <location>
        <begin position="4"/>
        <end position="100"/>
    </location>
</feature>
<dbReference type="InterPro" id="IPR011035">
    <property type="entry name" value="Ribosomal_bL25/Gln-tRNA_synth"/>
</dbReference>
<name>A0A1G2P3W3_9BACT</name>
<dbReference type="InterPro" id="IPR037121">
    <property type="entry name" value="Ribosomal_bL25_C"/>
</dbReference>
<evidence type="ECO:0000256" key="3">
    <source>
        <dbReference type="ARBA" id="ARBA00022980"/>
    </source>
</evidence>
<feature type="domain" description="Large ribosomal subunit protein bL25 beta" evidence="8">
    <location>
        <begin position="108"/>
        <end position="193"/>
    </location>
</feature>
<dbReference type="GO" id="GO:0003735">
    <property type="term" value="F:structural constituent of ribosome"/>
    <property type="evidence" value="ECO:0007669"/>
    <property type="project" value="InterPro"/>
</dbReference>
<evidence type="ECO:0000313" key="10">
    <source>
        <dbReference type="Proteomes" id="UP000176355"/>
    </source>
</evidence>
<dbReference type="Gene3D" id="2.170.120.20">
    <property type="entry name" value="Ribosomal protein L25, beta domain"/>
    <property type="match status" value="1"/>
</dbReference>
<feature type="compositionally biased region" description="Basic and acidic residues" evidence="6">
    <location>
        <begin position="246"/>
        <end position="259"/>
    </location>
</feature>
<keyword evidence="1 5" id="KW-0699">rRNA-binding</keyword>
<keyword evidence="3 5" id="KW-0689">Ribosomal protein</keyword>
<dbReference type="Proteomes" id="UP000176355">
    <property type="component" value="Unassembled WGS sequence"/>
</dbReference>
<evidence type="ECO:0000256" key="1">
    <source>
        <dbReference type="ARBA" id="ARBA00022730"/>
    </source>
</evidence>
<dbReference type="InterPro" id="IPR020057">
    <property type="entry name" value="Ribosomal_bL25_b-dom"/>
</dbReference>
<dbReference type="SUPFAM" id="SSF50715">
    <property type="entry name" value="Ribosomal protein L25-like"/>
    <property type="match status" value="1"/>
</dbReference>
<dbReference type="InterPro" id="IPR020930">
    <property type="entry name" value="Ribosomal_uL5_bac-type"/>
</dbReference>
<comment type="subunit">
    <text evidence="5">Part of the 50S ribosomal subunit; part of the 5S rRNA/L5/L18/L25 subcomplex. Contacts the 5S rRNA. Binds to the 5S rRNA independently of L5 and L18.</text>
</comment>
<organism evidence="9 10">
    <name type="scientific">Candidatus Taylorbacteria bacterium RIFCSPLOWO2_12_FULL_44_15c</name>
    <dbReference type="NCBI Taxonomy" id="1802333"/>
    <lineage>
        <taxon>Bacteria</taxon>
        <taxon>Candidatus Tayloriibacteriota</taxon>
    </lineage>
</organism>
<dbReference type="InterPro" id="IPR020056">
    <property type="entry name" value="Rbsml_bL25/Gln-tRNA_synth_N"/>
</dbReference>
<feature type="region of interest" description="Disordered" evidence="6">
    <location>
        <begin position="189"/>
        <end position="259"/>
    </location>
</feature>
<evidence type="ECO:0000313" key="9">
    <source>
        <dbReference type="EMBL" id="OHA43035.1"/>
    </source>
</evidence>
<feature type="compositionally biased region" description="Basic and acidic residues" evidence="6">
    <location>
        <begin position="210"/>
        <end position="222"/>
    </location>
</feature>
<dbReference type="STRING" id="1802333.A3G03_03135"/>
<dbReference type="Gene3D" id="2.40.240.10">
    <property type="entry name" value="Ribosomal Protein L25, Chain P"/>
    <property type="match status" value="1"/>
</dbReference>
<dbReference type="NCBIfam" id="TIGR00731">
    <property type="entry name" value="bL25_bact_ctc"/>
    <property type="match status" value="1"/>
</dbReference>
<dbReference type="GO" id="GO:0006412">
    <property type="term" value="P:translation"/>
    <property type="evidence" value="ECO:0007669"/>
    <property type="project" value="UniProtKB-UniRule"/>
</dbReference>
<dbReference type="Pfam" id="PF14693">
    <property type="entry name" value="Ribosomal_TL5_C"/>
    <property type="match status" value="1"/>
</dbReference>
<evidence type="ECO:0000256" key="4">
    <source>
        <dbReference type="ARBA" id="ARBA00023274"/>
    </source>
</evidence>
<dbReference type="InterPro" id="IPR001021">
    <property type="entry name" value="Ribosomal_bL25_long"/>
</dbReference>
<sequence>MILLKAKRRAPRANLGKMRKNGVLPAVFYPVRSEVFNGVYGKREKAIPISVALKDFVKVWKEAGESSVVNLAIEGEENLEALIQDVDLDPIRSIPRHTDFYVFEKGKKLKIKTPIEFTGVSPAVKDLGAILLKVLHELAIEALPKDLPKKIEVDIGSLKNFGDTVAAKDIKLSSGVTLMEKPEEVVVSVHEPKEEVEEKPAEPVDLSTIEVEKKGKEAKEGESAEPAAGPVSPKGSVGANEVKLAAGKETKERRESKGK</sequence>
<evidence type="ECO:0000256" key="5">
    <source>
        <dbReference type="HAMAP-Rule" id="MF_01334"/>
    </source>
</evidence>
<reference evidence="9 10" key="1">
    <citation type="journal article" date="2016" name="Nat. Commun.">
        <title>Thousands of microbial genomes shed light on interconnected biogeochemical processes in an aquifer system.</title>
        <authorList>
            <person name="Anantharaman K."/>
            <person name="Brown C.T."/>
            <person name="Hug L.A."/>
            <person name="Sharon I."/>
            <person name="Castelle C.J."/>
            <person name="Probst A.J."/>
            <person name="Thomas B.C."/>
            <person name="Singh A."/>
            <person name="Wilkins M.J."/>
            <person name="Karaoz U."/>
            <person name="Brodie E.L."/>
            <person name="Williams K.H."/>
            <person name="Hubbard S.S."/>
            <person name="Banfield J.F."/>
        </authorList>
    </citation>
    <scope>NUCLEOTIDE SEQUENCE [LARGE SCALE GENOMIC DNA]</scope>
</reference>
<dbReference type="PANTHER" id="PTHR33284:SF1">
    <property type="entry name" value="RIBOSOMAL PROTEIN L25_GLN-TRNA SYNTHETASE, ANTI-CODON-BINDING DOMAIN-CONTAINING PROTEIN"/>
    <property type="match status" value="1"/>
</dbReference>
<comment type="function">
    <text evidence="5">This is one of the proteins that binds to the 5S RNA in the ribosome where it forms part of the central protuberance.</text>
</comment>
<proteinExistence type="inferred from homology"/>
<evidence type="ECO:0000259" key="7">
    <source>
        <dbReference type="Pfam" id="PF01386"/>
    </source>
</evidence>